<feature type="compositionally biased region" description="Low complexity" evidence="3">
    <location>
        <begin position="27"/>
        <end position="45"/>
    </location>
</feature>
<feature type="chain" id="PRO_5039129305" evidence="4">
    <location>
        <begin position="21"/>
        <end position="304"/>
    </location>
</feature>
<dbReference type="RefSeq" id="WP_170196412.1">
    <property type="nucleotide sequence ID" value="NZ_JABBNB010000028.1"/>
</dbReference>
<dbReference type="InterPro" id="IPR013830">
    <property type="entry name" value="SGNH_hydro"/>
</dbReference>
<accession>A0A848KYY2</accession>
<evidence type="ECO:0000256" key="4">
    <source>
        <dbReference type="SAM" id="SignalP"/>
    </source>
</evidence>
<feature type="region of interest" description="Disordered" evidence="3">
    <location>
        <begin position="21"/>
        <end position="45"/>
    </location>
</feature>
<reference evidence="6 7" key="1">
    <citation type="submission" date="2020-04" db="EMBL/GenBank/DDBJ databases">
        <title>Gordonia sp. nov. TBRC 11910.</title>
        <authorList>
            <person name="Suriyachadkun C."/>
        </authorList>
    </citation>
    <scope>NUCLEOTIDE SEQUENCE [LARGE SCALE GENOMIC DNA]</scope>
    <source>
        <strain evidence="6 7">TBRC 11910</strain>
    </source>
</reference>
<dbReference type="InterPro" id="IPR037460">
    <property type="entry name" value="SEST-like"/>
</dbReference>
<dbReference type="Gene3D" id="3.40.50.1110">
    <property type="entry name" value="SGNH hydrolase"/>
    <property type="match status" value="1"/>
</dbReference>
<proteinExistence type="predicted"/>
<sequence>MRRLLIAAVAVAALTIGGCAPGTGPGPSSSRQTAPTTSAQTTPAEPTSAAYVHLGDSYAAGSGVTPLVEDSDLLCLRSQRNFGEIIAAQRHSQYPTFRDVACAGATTADLSASQHPGVAPQLDALGPDTRLVTLMLGGNDGGTFGSAVADCSGVVADDPAGSPCRSRYGSRFADYVTTTTRPALVRALAAIRGRAPSARVVIVGYPWLLPPTSGCYPTMRIATGDVGYLRTLQATLDDAARAAAAQTGATFVSMATVSEGHDACAGAQRRWVEPMVGATTTVTLHPNAAGQRALAAATLAALGS</sequence>
<feature type="active site" description="Nucleophile" evidence="1">
    <location>
        <position position="57"/>
    </location>
</feature>
<dbReference type="GO" id="GO:0019433">
    <property type="term" value="P:triglyceride catabolic process"/>
    <property type="evidence" value="ECO:0007669"/>
    <property type="project" value="TreeGrafter"/>
</dbReference>
<feature type="active site" evidence="1">
    <location>
        <position position="285"/>
    </location>
</feature>
<evidence type="ECO:0000313" key="7">
    <source>
        <dbReference type="Proteomes" id="UP000550729"/>
    </source>
</evidence>
<dbReference type="Pfam" id="PF13472">
    <property type="entry name" value="Lipase_GDSL_2"/>
    <property type="match status" value="1"/>
</dbReference>
<dbReference type="InterPro" id="IPR036514">
    <property type="entry name" value="SGNH_hydro_sf"/>
</dbReference>
<evidence type="ECO:0000256" key="2">
    <source>
        <dbReference type="PIRSR" id="PIRSR637460-2"/>
    </source>
</evidence>
<evidence type="ECO:0000313" key="6">
    <source>
        <dbReference type="EMBL" id="NMO03910.1"/>
    </source>
</evidence>
<name>A0A848KYY2_9ACTN</name>
<keyword evidence="4" id="KW-0732">Signal</keyword>
<keyword evidence="7" id="KW-1185">Reference proteome</keyword>
<dbReference type="AlphaFoldDB" id="A0A848KYY2"/>
<feature type="disulfide bond" evidence="2">
    <location>
        <begin position="151"/>
        <end position="164"/>
    </location>
</feature>
<dbReference type="Proteomes" id="UP000550729">
    <property type="component" value="Unassembled WGS sequence"/>
</dbReference>
<evidence type="ECO:0000256" key="3">
    <source>
        <dbReference type="SAM" id="MobiDB-lite"/>
    </source>
</evidence>
<feature type="disulfide bond" evidence="2">
    <location>
        <begin position="75"/>
        <end position="102"/>
    </location>
</feature>
<dbReference type="GO" id="GO:0004806">
    <property type="term" value="F:triacylglycerol lipase activity"/>
    <property type="evidence" value="ECO:0007669"/>
    <property type="project" value="TreeGrafter"/>
</dbReference>
<dbReference type="PROSITE" id="PS51257">
    <property type="entry name" value="PROKAR_LIPOPROTEIN"/>
    <property type="match status" value="1"/>
</dbReference>
<dbReference type="SUPFAM" id="SSF52266">
    <property type="entry name" value="SGNH hydrolase"/>
    <property type="match status" value="1"/>
</dbReference>
<comment type="caution">
    <text evidence="6">The sequence shown here is derived from an EMBL/GenBank/DDBJ whole genome shotgun (WGS) entry which is preliminary data.</text>
</comment>
<organism evidence="6 7">
    <name type="scientific">Gordonia asplenii</name>
    <dbReference type="NCBI Taxonomy" id="2725283"/>
    <lineage>
        <taxon>Bacteria</taxon>
        <taxon>Bacillati</taxon>
        <taxon>Actinomycetota</taxon>
        <taxon>Actinomycetes</taxon>
        <taxon>Mycobacteriales</taxon>
        <taxon>Gordoniaceae</taxon>
        <taxon>Gordonia</taxon>
    </lineage>
</organism>
<dbReference type="EMBL" id="JABBNB010000028">
    <property type="protein sequence ID" value="NMO03910.1"/>
    <property type="molecule type" value="Genomic_DNA"/>
</dbReference>
<feature type="signal peptide" evidence="4">
    <location>
        <begin position="1"/>
        <end position="20"/>
    </location>
</feature>
<keyword evidence="2" id="KW-1015">Disulfide bond</keyword>
<keyword evidence="6" id="KW-0378">Hydrolase</keyword>
<dbReference type="CDD" id="cd01823">
    <property type="entry name" value="SEST_like"/>
    <property type="match status" value="1"/>
</dbReference>
<evidence type="ECO:0000256" key="1">
    <source>
        <dbReference type="PIRSR" id="PIRSR637460-1"/>
    </source>
</evidence>
<feature type="disulfide bond" evidence="2">
    <location>
        <begin position="215"/>
        <end position="264"/>
    </location>
</feature>
<protein>
    <submittedName>
        <fullName evidence="6">SGNH/GDSL hydrolase family protein</fullName>
    </submittedName>
</protein>
<dbReference type="PANTHER" id="PTHR37981">
    <property type="entry name" value="LIPASE 2"/>
    <property type="match status" value="1"/>
</dbReference>
<gene>
    <name evidence="6" type="ORF">HH308_22100</name>
</gene>
<feature type="domain" description="SGNH hydrolase-type esterase" evidence="5">
    <location>
        <begin position="54"/>
        <end position="293"/>
    </location>
</feature>
<evidence type="ECO:0000259" key="5">
    <source>
        <dbReference type="Pfam" id="PF13472"/>
    </source>
</evidence>
<dbReference type="PANTHER" id="PTHR37981:SF1">
    <property type="entry name" value="SGNH HYDROLASE-TYPE ESTERASE DOMAIN-CONTAINING PROTEIN"/>
    <property type="match status" value="1"/>
</dbReference>